<sequence length="263" mass="30157">MHKKSQTVALFGGSFDPPHLGHEAVVKALRSESEIDKIIIMPTFLNPFKSSSFAPPKKRLKWLKEIFSTFKDVYIDSFEVQKHEKVPTITTVKYLLESYQSVYLVIGADNLKDLKKWYKVDELVKMVTFVVASRDEIYVPKEFKTLLVKEDISSTTLRIEKITEVLDKNKAEAIEVFDLREKNYFVDYAIIASSLGTKHTTALLDHLKTGLKPAENFNNVDESGDWVVIDLGDVLIHIMTPEYRIKYDMETFLSELGQEPTSL</sequence>
<feature type="domain" description="Cytidyltransferase-like" evidence="9">
    <location>
        <begin position="10"/>
        <end position="158"/>
    </location>
</feature>
<dbReference type="PANTHER" id="PTHR39321:SF3">
    <property type="entry name" value="PHOSPHOPANTETHEINE ADENYLYLTRANSFERASE"/>
    <property type="match status" value="1"/>
</dbReference>
<dbReference type="AlphaFoldDB" id="A0A1W1CII4"/>
<dbReference type="InterPro" id="IPR014729">
    <property type="entry name" value="Rossmann-like_a/b/a_fold"/>
</dbReference>
<gene>
    <name evidence="10" type="ORF">MNB_SM-4-1139</name>
</gene>
<dbReference type="GO" id="GO:0005524">
    <property type="term" value="F:ATP binding"/>
    <property type="evidence" value="ECO:0007669"/>
    <property type="project" value="UniProtKB-KW"/>
</dbReference>
<dbReference type="SUPFAM" id="SSF81301">
    <property type="entry name" value="Nucleotidyltransferase"/>
    <property type="match status" value="1"/>
</dbReference>
<protein>
    <submittedName>
        <fullName evidence="10">Iojap protein</fullName>
    </submittedName>
</protein>
<proteinExistence type="inferred from homology"/>
<dbReference type="Pfam" id="PF02410">
    <property type="entry name" value="RsfS"/>
    <property type="match status" value="1"/>
</dbReference>
<reference evidence="10" key="1">
    <citation type="submission" date="2016-10" db="EMBL/GenBank/DDBJ databases">
        <authorList>
            <person name="de Groot N.N."/>
        </authorList>
    </citation>
    <scope>NUCLEOTIDE SEQUENCE</scope>
</reference>
<dbReference type="UniPathway" id="UPA00253"/>
<dbReference type="EMBL" id="FPHF01000088">
    <property type="protein sequence ID" value="SFV65589.1"/>
    <property type="molecule type" value="Genomic_DNA"/>
</dbReference>
<dbReference type="GO" id="GO:0009435">
    <property type="term" value="P:NAD+ biosynthetic process"/>
    <property type="evidence" value="ECO:0007669"/>
    <property type="project" value="UniProtKB-UniPathway"/>
</dbReference>
<accession>A0A1W1CII4</accession>
<dbReference type="CDD" id="cd02165">
    <property type="entry name" value="NMNAT"/>
    <property type="match status" value="1"/>
</dbReference>
<evidence type="ECO:0000256" key="3">
    <source>
        <dbReference type="ARBA" id="ARBA00022642"/>
    </source>
</evidence>
<dbReference type="PANTHER" id="PTHR39321">
    <property type="entry name" value="NICOTINATE-NUCLEOTIDE ADENYLYLTRANSFERASE-RELATED"/>
    <property type="match status" value="1"/>
</dbReference>
<dbReference type="InterPro" id="IPR004394">
    <property type="entry name" value="Iojap/RsfS/C7orf30"/>
</dbReference>
<keyword evidence="4" id="KW-0808">Transferase</keyword>
<dbReference type="SUPFAM" id="SSF52374">
    <property type="entry name" value="Nucleotidylyl transferase"/>
    <property type="match status" value="1"/>
</dbReference>
<evidence type="ECO:0000256" key="6">
    <source>
        <dbReference type="ARBA" id="ARBA00022741"/>
    </source>
</evidence>
<evidence type="ECO:0000256" key="4">
    <source>
        <dbReference type="ARBA" id="ARBA00022679"/>
    </source>
</evidence>
<dbReference type="Gene3D" id="3.40.50.620">
    <property type="entry name" value="HUPs"/>
    <property type="match status" value="1"/>
</dbReference>
<keyword evidence="8" id="KW-0520">NAD</keyword>
<dbReference type="InterPro" id="IPR043519">
    <property type="entry name" value="NT_sf"/>
</dbReference>
<evidence type="ECO:0000259" key="9">
    <source>
        <dbReference type="Pfam" id="PF01467"/>
    </source>
</evidence>
<evidence type="ECO:0000313" key="10">
    <source>
        <dbReference type="EMBL" id="SFV65589.1"/>
    </source>
</evidence>
<dbReference type="Pfam" id="PF01467">
    <property type="entry name" value="CTP_transf_like"/>
    <property type="match status" value="1"/>
</dbReference>
<name>A0A1W1CII4_9ZZZZ</name>
<keyword evidence="7" id="KW-0067">ATP-binding</keyword>
<evidence type="ECO:0000256" key="1">
    <source>
        <dbReference type="ARBA" id="ARBA00004790"/>
    </source>
</evidence>
<comment type="pathway">
    <text evidence="1">Cofactor biosynthesis; NAD(+) biosynthesis.</text>
</comment>
<evidence type="ECO:0000256" key="7">
    <source>
        <dbReference type="ARBA" id="ARBA00022840"/>
    </source>
</evidence>
<keyword evidence="5" id="KW-0548">Nucleotidyltransferase</keyword>
<comment type="similarity">
    <text evidence="2">Belongs to the Iojap/RsfS family.</text>
</comment>
<dbReference type="NCBIfam" id="TIGR00482">
    <property type="entry name" value="nicotinate (nicotinamide) nucleotide adenylyltransferase"/>
    <property type="match status" value="1"/>
</dbReference>
<evidence type="ECO:0000256" key="5">
    <source>
        <dbReference type="ARBA" id="ARBA00022695"/>
    </source>
</evidence>
<dbReference type="NCBIfam" id="TIGR00125">
    <property type="entry name" value="cyt_tran_rel"/>
    <property type="match status" value="1"/>
</dbReference>
<dbReference type="HAMAP" id="MF_00244">
    <property type="entry name" value="NaMN_adenylyltr"/>
    <property type="match status" value="1"/>
</dbReference>
<dbReference type="GO" id="GO:0070566">
    <property type="term" value="F:adenylyltransferase activity"/>
    <property type="evidence" value="ECO:0007669"/>
    <property type="project" value="UniProtKB-ARBA"/>
</dbReference>
<dbReference type="InterPro" id="IPR005248">
    <property type="entry name" value="NadD/NMNAT"/>
</dbReference>
<evidence type="ECO:0000256" key="8">
    <source>
        <dbReference type="ARBA" id="ARBA00023027"/>
    </source>
</evidence>
<organism evidence="10">
    <name type="scientific">hydrothermal vent metagenome</name>
    <dbReference type="NCBI Taxonomy" id="652676"/>
    <lineage>
        <taxon>unclassified sequences</taxon>
        <taxon>metagenomes</taxon>
        <taxon>ecological metagenomes</taxon>
    </lineage>
</organism>
<evidence type="ECO:0000256" key="2">
    <source>
        <dbReference type="ARBA" id="ARBA00010574"/>
    </source>
</evidence>
<dbReference type="InterPro" id="IPR004821">
    <property type="entry name" value="Cyt_trans-like"/>
</dbReference>
<keyword evidence="3" id="KW-0662">Pyridine nucleotide biosynthesis</keyword>
<keyword evidence="6" id="KW-0547">Nucleotide-binding</keyword>
<dbReference type="NCBIfam" id="TIGR00090">
    <property type="entry name" value="rsfS_iojap_ybeB"/>
    <property type="match status" value="1"/>
</dbReference>
<dbReference type="HAMAP" id="MF_01477">
    <property type="entry name" value="Iojap_RsfS"/>
    <property type="match status" value="1"/>
</dbReference>